<dbReference type="AlphaFoldDB" id="A0A916K2E0"/>
<dbReference type="Proteomes" id="UP000693672">
    <property type="component" value="Unassembled WGS sequence"/>
</dbReference>
<evidence type="ECO:0000313" key="3">
    <source>
        <dbReference type="Proteomes" id="UP000693672"/>
    </source>
</evidence>
<protein>
    <submittedName>
        <fullName evidence="2">Uncharacterized protein</fullName>
    </submittedName>
</protein>
<feature type="transmembrane region" description="Helical" evidence="1">
    <location>
        <begin position="29"/>
        <end position="46"/>
    </location>
</feature>
<feature type="transmembrane region" description="Helical" evidence="1">
    <location>
        <begin position="53"/>
        <end position="73"/>
    </location>
</feature>
<evidence type="ECO:0000256" key="1">
    <source>
        <dbReference type="SAM" id="Phobius"/>
    </source>
</evidence>
<gene>
    <name evidence="2" type="ORF">PAESOLCIP111_01978</name>
</gene>
<name>A0A916K2E0_9BACL</name>
<accession>A0A916K2E0</accession>
<sequence>MGGASLLTFFIVQYTKVLIDRYVKLPTDLLALMVAYLVLLLAQLALDADALDWRVYVLTFANAFLVAAASAQIQNKTLNPPGQRNGGQS</sequence>
<keyword evidence="3" id="KW-1185">Reference proteome</keyword>
<keyword evidence="1" id="KW-1133">Transmembrane helix</keyword>
<keyword evidence="1" id="KW-0812">Transmembrane</keyword>
<keyword evidence="1" id="KW-0472">Membrane</keyword>
<comment type="caution">
    <text evidence="2">The sequence shown here is derived from an EMBL/GenBank/DDBJ whole genome shotgun (WGS) entry which is preliminary data.</text>
</comment>
<dbReference type="EMBL" id="CAJVAS010000006">
    <property type="protein sequence ID" value="CAG7617076.1"/>
    <property type="molecule type" value="Genomic_DNA"/>
</dbReference>
<evidence type="ECO:0000313" key="2">
    <source>
        <dbReference type="EMBL" id="CAG7617076.1"/>
    </source>
</evidence>
<reference evidence="2" key="1">
    <citation type="submission" date="2021-06" db="EMBL/GenBank/DDBJ databases">
        <authorList>
            <person name="Criscuolo A."/>
        </authorList>
    </citation>
    <scope>NUCLEOTIDE SEQUENCE</scope>
    <source>
        <strain evidence="2">CIP111600</strain>
    </source>
</reference>
<proteinExistence type="predicted"/>
<organism evidence="2 3">
    <name type="scientific">Paenibacillus solanacearum</name>
    <dbReference type="NCBI Taxonomy" id="2048548"/>
    <lineage>
        <taxon>Bacteria</taxon>
        <taxon>Bacillati</taxon>
        <taxon>Bacillota</taxon>
        <taxon>Bacilli</taxon>
        <taxon>Bacillales</taxon>
        <taxon>Paenibacillaceae</taxon>
        <taxon>Paenibacillus</taxon>
    </lineage>
</organism>